<dbReference type="PRINTS" id="PR00332">
    <property type="entry name" value="HISTRIAD"/>
</dbReference>
<reference evidence="4" key="1">
    <citation type="journal article" date="2019" name="Int. J. Syst. Evol. Microbiol.">
        <title>The Global Catalogue of Microorganisms (GCM) 10K type strain sequencing project: providing services to taxonomists for standard genome sequencing and annotation.</title>
        <authorList>
            <consortium name="The Broad Institute Genomics Platform"/>
            <consortium name="The Broad Institute Genome Sequencing Center for Infectious Disease"/>
            <person name="Wu L."/>
            <person name="Ma J."/>
        </authorList>
    </citation>
    <scope>NUCLEOTIDE SEQUENCE [LARGE SCALE GENOMIC DNA]</scope>
    <source>
        <strain evidence="4">CCUG 73951</strain>
    </source>
</reference>
<dbReference type="PANTHER" id="PTHR46648:SF1">
    <property type="entry name" value="ADENOSINE 5'-MONOPHOSPHORAMIDASE HNT1"/>
    <property type="match status" value="1"/>
</dbReference>
<organism evidence="3 4">
    <name type="scientific">Halobacillus campisalis</name>
    <dbReference type="NCBI Taxonomy" id="435909"/>
    <lineage>
        <taxon>Bacteria</taxon>
        <taxon>Bacillati</taxon>
        <taxon>Bacillota</taxon>
        <taxon>Bacilli</taxon>
        <taxon>Bacillales</taxon>
        <taxon>Bacillaceae</taxon>
        <taxon>Halobacillus</taxon>
    </lineage>
</organism>
<dbReference type="Proteomes" id="UP001596494">
    <property type="component" value="Unassembled WGS sequence"/>
</dbReference>
<dbReference type="PROSITE" id="PS00892">
    <property type="entry name" value="HIT_1"/>
    <property type="match status" value="1"/>
</dbReference>
<feature type="domain" description="HIT" evidence="2">
    <location>
        <begin position="8"/>
        <end position="115"/>
    </location>
</feature>
<dbReference type="Gene3D" id="3.30.428.10">
    <property type="entry name" value="HIT-like"/>
    <property type="match status" value="1"/>
</dbReference>
<sequence length="143" mass="16392">MSHDKDCIFCKIISRDIPSAKVYEDEEVYAFLDISQVTKGHTLVIPKTHTQDIYSTDEQTAEQLFARVPKVAKAIKTAFQPIGMNLLNNNEEPAGQSVFHLHIHLIPRYGKEDGFNPEWTVHSDDYTTEDLQKMAYEISEHVK</sequence>
<keyword evidence="3" id="KW-0489">Methyltransferase</keyword>
<dbReference type="PANTHER" id="PTHR46648">
    <property type="entry name" value="HIT FAMILY PROTEIN 1"/>
    <property type="match status" value="1"/>
</dbReference>
<dbReference type="GO" id="GO:0032259">
    <property type="term" value="P:methylation"/>
    <property type="evidence" value="ECO:0007669"/>
    <property type="project" value="UniProtKB-KW"/>
</dbReference>
<name>A0ABW2K0E1_9BACI</name>
<dbReference type="PROSITE" id="PS51084">
    <property type="entry name" value="HIT_2"/>
    <property type="match status" value="1"/>
</dbReference>
<comment type="caution">
    <text evidence="3">The sequence shown here is derived from an EMBL/GenBank/DDBJ whole genome shotgun (WGS) entry which is preliminary data.</text>
</comment>
<dbReference type="InterPro" id="IPR036265">
    <property type="entry name" value="HIT-like_sf"/>
</dbReference>
<dbReference type="InterPro" id="IPR019808">
    <property type="entry name" value="Histidine_triad_CS"/>
</dbReference>
<dbReference type="InterPro" id="IPR039384">
    <property type="entry name" value="HINT"/>
</dbReference>
<feature type="short sequence motif" description="Histidine triad motif" evidence="1">
    <location>
        <begin position="100"/>
        <end position="104"/>
    </location>
</feature>
<keyword evidence="3" id="KW-0808">Transferase</keyword>
<evidence type="ECO:0000313" key="4">
    <source>
        <dbReference type="Proteomes" id="UP001596494"/>
    </source>
</evidence>
<dbReference type="SUPFAM" id="SSF54197">
    <property type="entry name" value="HIT-like"/>
    <property type="match status" value="1"/>
</dbReference>
<dbReference type="InterPro" id="IPR001310">
    <property type="entry name" value="Histidine_triad_HIT"/>
</dbReference>
<evidence type="ECO:0000256" key="1">
    <source>
        <dbReference type="PROSITE-ProRule" id="PRU00464"/>
    </source>
</evidence>
<evidence type="ECO:0000259" key="2">
    <source>
        <dbReference type="PROSITE" id="PS51084"/>
    </source>
</evidence>
<accession>A0ABW2K0E1</accession>
<keyword evidence="4" id="KW-1185">Reference proteome</keyword>
<dbReference type="EMBL" id="JBHTBY010000003">
    <property type="protein sequence ID" value="MFC7320186.1"/>
    <property type="molecule type" value="Genomic_DNA"/>
</dbReference>
<dbReference type="GO" id="GO:0008168">
    <property type="term" value="F:methyltransferase activity"/>
    <property type="evidence" value="ECO:0007669"/>
    <property type="project" value="UniProtKB-KW"/>
</dbReference>
<dbReference type="EC" id="2.1.1.-" evidence="3"/>
<evidence type="ECO:0000313" key="3">
    <source>
        <dbReference type="EMBL" id="MFC7320186.1"/>
    </source>
</evidence>
<gene>
    <name evidence="3" type="ORF">ACFQMN_04795</name>
</gene>
<dbReference type="CDD" id="cd01277">
    <property type="entry name" value="HINT_subgroup"/>
    <property type="match status" value="1"/>
</dbReference>
<proteinExistence type="predicted"/>
<dbReference type="RefSeq" id="WP_289216280.1">
    <property type="nucleotide sequence ID" value="NZ_JAPVRC010000006.1"/>
</dbReference>
<protein>
    <submittedName>
        <fullName evidence="3">HIT family protein</fullName>
        <ecNumber evidence="3">2.1.1.-</ecNumber>
    </submittedName>
</protein>
<dbReference type="InterPro" id="IPR011146">
    <property type="entry name" value="HIT-like"/>
</dbReference>
<dbReference type="Pfam" id="PF01230">
    <property type="entry name" value="HIT"/>
    <property type="match status" value="1"/>
</dbReference>